<dbReference type="SMART" id="SM00034">
    <property type="entry name" value="CLECT"/>
    <property type="match status" value="1"/>
</dbReference>
<evidence type="ECO:0000259" key="5">
    <source>
        <dbReference type="PROSITE" id="PS50041"/>
    </source>
</evidence>
<evidence type="ECO:0000313" key="7">
    <source>
        <dbReference type="Proteomes" id="UP001178461"/>
    </source>
</evidence>
<dbReference type="PANTHER" id="PTHR22803">
    <property type="entry name" value="MANNOSE, PHOSPHOLIPASE, LECTIN RECEPTOR RELATED"/>
    <property type="match status" value="1"/>
</dbReference>
<organism evidence="6 7">
    <name type="scientific">Podarcis lilfordi</name>
    <name type="common">Lilford's wall lizard</name>
    <dbReference type="NCBI Taxonomy" id="74358"/>
    <lineage>
        <taxon>Eukaryota</taxon>
        <taxon>Metazoa</taxon>
        <taxon>Chordata</taxon>
        <taxon>Craniata</taxon>
        <taxon>Vertebrata</taxon>
        <taxon>Euteleostomi</taxon>
        <taxon>Lepidosauria</taxon>
        <taxon>Squamata</taxon>
        <taxon>Bifurcata</taxon>
        <taxon>Unidentata</taxon>
        <taxon>Episquamata</taxon>
        <taxon>Laterata</taxon>
        <taxon>Lacertibaenia</taxon>
        <taxon>Lacertidae</taxon>
        <taxon>Podarcis</taxon>
    </lineage>
</organism>
<reference evidence="6" key="1">
    <citation type="submission" date="2022-12" db="EMBL/GenBank/DDBJ databases">
        <authorList>
            <person name="Alioto T."/>
            <person name="Alioto T."/>
            <person name="Gomez Garrido J."/>
        </authorList>
    </citation>
    <scope>NUCLEOTIDE SEQUENCE</scope>
</reference>
<gene>
    <name evidence="6" type="ORF">PODLI_1B031549</name>
</gene>
<dbReference type="EMBL" id="OX395135">
    <property type="protein sequence ID" value="CAI5786634.1"/>
    <property type="molecule type" value="Genomic_DNA"/>
</dbReference>
<feature type="signal peptide" evidence="4">
    <location>
        <begin position="1"/>
        <end position="26"/>
    </location>
</feature>
<dbReference type="AlphaFoldDB" id="A0AA35KZK2"/>
<dbReference type="Pfam" id="PF00059">
    <property type="entry name" value="Lectin_C"/>
    <property type="match status" value="1"/>
</dbReference>
<evidence type="ECO:0000256" key="3">
    <source>
        <dbReference type="ARBA" id="ARBA00023157"/>
    </source>
</evidence>
<evidence type="ECO:0000256" key="2">
    <source>
        <dbReference type="ARBA" id="ARBA00022525"/>
    </source>
</evidence>
<keyword evidence="2" id="KW-0964">Secreted</keyword>
<dbReference type="SUPFAM" id="SSF56436">
    <property type="entry name" value="C-type lectin-like"/>
    <property type="match status" value="1"/>
</dbReference>
<protein>
    <recommendedName>
        <fullName evidence="5">C-type lectin domain-containing protein</fullName>
    </recommendedName>
</protein>
<sequence>MSHITFFHLSILGFLAACLFLQGTEAYRCPQDWINFQRHCYSLKKIARNWYDAEADCQTYGERSHLASILSEEENKHVAAVIAGGNDPGFHIWIGLFRKKKGGKNVQLRWSDTANFEYAAWAEGQPDKSGYCVEMFGDDFDMWNDTDCENENYYLCKMPL</sequence>
<dbReference type="Gene3D" id="3.10.100.10">
    <property type="entry name" value="Mannose-Binding Protein A, subunit A"/>
    <property type="match status" value="1"/>
</dbReference>
<dbReference type="PROSITE" id="PS50041">
    <property type="entry name" value="C_TYPE_LECTIN_2"/>
    <property type="match status" value="1"/>
</dbReference>
<evidence type="ECO:0000256" key="4">
    <source>
        <dbReference type="SAM" id="SignalP"/>
    </source>
</evidence>
<dbReference type="InterPro" id="IPR050111">
    <property type="entry name" value="C-type_lectin/snaclec_domain"/>
</dbReference>
<feature type="domain" description="C-type lectin" evidence="5">
    <location>
        <begin position="36"/>
        <end position="157"/>
    </location>
</feature>
<dbReference type="PROSITE" id="PS00615">
    <property type="entry name" value="C_TYPE_LECTIN_1"/>
    <property type="match status" value="1"/>
</dbReference>
<feature type="chain" id="PRO_5041236038" description="C-type lectin domain-containing protein" evidence="4">
    <location>
        <begin position="27"/>
        <end position="160"/>
    </location>
</feature>
<dbReference type="InterPro" id="IPR018378">
    <property type="entry name" value="C-type_lectin_CS"/>
</dbReference>
<comment type="subcellular location">
    <subcellularLocation>
        <location evidence="1">Secreted</location>
    </subcellularLocation>
</comment>
<proteinExistence type="predicted"/>
<dbReference type="InterPro" id="IPR016187">
    <property type="entry name" value="CTDL_fold"/>
</dbReference>
<evidence type="ECO:0000256" key="1">
    <source>
        <dbReference type="ARBA" id="ARBA00004613"/>
    </source>
</evidence>
<dbReference type="InterPro" id="IPR001304">
    <property type="entry name" value="C-type_lectin-like"/>
</dbReference>
<dbReference type="Proteomes" id="UP001178461">
    <property type="component" value="Chromosome 10"/>
</dbReference>
<keyword evidence="3" id="KW-1015">Disulfide bond</keyword>
<keyword evidence="4" id="KW-0732">Signal</keyword>
<evidence type="ECO:0000313" key="6">
    <source>
        <dbReference type="EMBL" id="CAI5786634.1"/>
    </source>
</evidence>
<keyword evidence="7" id="KW-1185">Reference proteome</keyword>
<accession>A0AA35KZK2</accession>
<name>A0AA35KZK2_9SAUR</name>
<dbReference type="PRINTS" id="PR01504">
    <property type="entry name" value="PNCREATITSAP"/>
</dbReference>
<dbReference type="GO" id="GO:0005576">
    <property type="term" value="C:extracellular region"/>
    <property type="evidence" value="ECO:0007669"/>
    <property type="project" value="UniProtKB-SubCell"/>
</dbReference>
<dbReference type="InterPro" id="IPR016186">
    <property type="entry name" value="C-type_lectin-like/link_sf"/>
</dbReference>